<dbReference type="Proteomes" id="UP000182680">
    <property type="component" value="Unassembled WGS sequence"/>
</dbReference>
<dbReference type="CDD" id="cd04182">
    <property type="entry name" value="GT_2_like_f"/>
    <property type="match status" value="1"/>
</dbReference>
<proteinExistence type="predicted"/>
<keyword evidence="2" id="KW-0808">Transferase</keyword>
<dbReference type="SUPFAM" id="SSF53448">
    <property type="entry name" value="Nucleotide-diphospho-sugar transferases"/>
    <property type="match status" value="1"/>
</dbReference>
<feature type="domain" description="HD/PDEase" evidence="1">
    <location>
        <begin position="231"/>
        <end position="352"/>
    </location>
</feature>
<dbReference type="PANTHER" id="PTHR43777">
    <property type="entry name" value="MOLYBDENUM COFACTOR CYTIDYLYLTRANSFERASE"/>
    <property type="match status" value="1"/>
</dbReference>
<name>A0AA94HQQ7_DESDE</name>
<gene>
    <name evidence="2" type="ORF">SAMN02910291_00423</name>
</gene>
<protein>
    <submittedName>
        <fullName evidence="2">CTP:molybdopterin cytidylyltransferase MocA</fullName>
    </submittedName>
</protein>
<accession>A0AA94HQQ7</accession>
<keyword evidence="2" id="KW-0548">Nucleotidyltransferase</keyword>
<dbReference type="SMART" id="SM00471">
    <property type="entry name" value="HDc"/>
    <property type="match status" value="1"/>
</dbReference>
<evidence type="ECO:0000313" key="3">
    <source>
        <dbReference type="Proteomes" id="UP000182680"/>
    </source>
</evidence>
<dbReference type="Gene3D" id="3.90.550.10">
    <property type="entry name" value="Spore Coat Polysaccharide Biosynthesis Protein SpsA, Chain A"/>
    <property type="match status" value="1"/>
</dbReference>
<evidence type="ECO:0000259" key="1">
    <source>
        <dbReference type="SMART" id="SM00471"/>
    </source>
</evidence>
<dbReference type="Pfam" id="PF12804">
    <property type="entry name" value="NTP_transf_3"/>
    <property type="match status" value="1"/>
</dbReference>
<dbReference type="SUPFAM" id="SSF109604">
    <property type="entry name" value="HD-domain/PDEase-like"/>
    <property type="match status" value="1"/>
</dbReference>
<dbReference type="AlphaFoldDB" id="A0AA94HQQ7"/>
<comment type="caution">
    <text evidence="2">The sequence shown here is derived from an EMBL/GenBank/DDBJ whole genome shotgun (WGS) entry which is preliminary data.</text>
</comment>
<dbReference type="InterPro" id="IPR029044">
    <property type="entry name" value="Nucleotide-diphossugar_trans"/>
</dbReference>
<dbReference type="InterPro" id="IPR003607">
    <property type="entry name" value="HD/PDEase_dom"/>
</dbReference>
<organism evidence="2 3">
    <name type="scientific">Desulfovibrio desulfuricans</name>
    <dbReference type="NCBI Taxonomy" id="876"/>
    <lineage>
        <taxon>Bacteria</taxon>
        <taxon>Pseudomonadati</taxon>
        <taxon>Thermodesulfobacteriota</taxon>
        <taxon>Desulfovibrionia</taxon>
        <taxon>Desulfovibrionales</taxon>
        <taxon>Desulfovibrionaceae</taxon>
        <taxon>Desulfovibrio</taxon>
    </lineage>
</organism>
<sequence length="423" mass="44621">MNGHALILAAGQASRMGRCKALLPLALGPGGGDCTALEGLVRLFHVSGIAQVTVVTGFHAEYVEAAARGLGLAVARNPRPEDGMFSSVCAGLRALCGRNGASGSFAMEGPVLVQPVDVPLVRPMTLQALLETHATDQESVLVPAFAGEEGHPPLLPGRCLRQVLGHGHAGGKGGLRGALAGLPVRLVAVADSLVLPDMDRPEDYESLRLLAPHRNALWPCEAVELLRLHKVPEKGVRHGKAVGAVAAALTKALAQARQMGQTPEACRSGQALLNSGLALAGGLLHDICKGEKGHESAAGRLLRCLQLPVMARLVEDHRDLDLPDDLPITERELVFLADKYCYGASFVPVQRRFEQKLEIFGADPAAATAIRGRLGRALALEERLARELVCDQAYGKTHCRSLPADVARAALERLASEKNVAAG</sequence>
<dbReference type="NCBIfam" id="NF045665">
    <property type="entry name" value="NTPtran_DVU1551"/>
    <property type="match status" value="1"/>
</dbReference>
<dbReference type="GO" id="GO:0016779">
    <property type="term" value="F:nucleotidyltransferase activity"/>
    <property type="evidence" value="ECO:0007669"/>
    <property type="project" value="UniProtKB-KW"/>
</dbReference>
<evidence type="ECO:0000313" key="2">
    <source>
        <dbReference type="EMBL" id="SFW21490.1"/>
    </source>
</evidence>
<dbReference type="PANTHER" id="PTHR43777:SF1">
    <property type="entry name" value="MOLYBDENUM COFACTOR CYTIDYLYLTRANSFERASE"/>
    <property type="match status" value="1"/>
</dbReference>
<reference evidence="3" key="1">
    <citation type="submission" date="2016-11" db="EMBL/GenBank/DDBJ databases">
        <authorList>
            <person name="Jaros S."/>
            <person name="Januszkiewicz K."/>
            <person name="Wedrychowicz H."/>
        </authorList>
    </citation>
    <scope>NUCLEOTIDE SEQUENCE [LARGE SCALE GENOMIC DNA]</scope>
    <source>
        <strain evidence="3">DSM 7057</strain>
    </source>
</reference>
<dbReference type="InterPro" id="IPR054703">
    <property type="entry name" value="Mop-rel"/>
</dbReference>
<dbReference type="InterPro" id="IPR025877">
    <property type="entry name" value="MobA-like_NTP_Trfase"/>
</dbReference>
<dbReference type="EMBL" id="FPIW01000004">
    <property type="protein sequence ID" value="SFW21490.1"/>
    <property type="molecule type" value="Genomic_DNA"/>
</dbReference>
<dbReference type="RefSeq" id="WP_072311226.1">
    <property type="nucleotide sequence ID" value="NZ_FPIW01000004.1"/>
</dbReference>